<evidence type="ECO:0000313" key="2">
    <source>
        <dbReference type="EMBL" id="MFC6208100.1"/>
    </source>
</evidence>
<feature type="transmembrane region" description="Helical" evidence="1">
    <location>
        <begin position="88"/>
        <end position="111"/>
    </location>
</feature>
<organism evidence="2 3">
    <name type="scientific">Levilactobacillus tongjiangensis</name>
    <dbReference type="NCBI Taxonomy" id="2486023"/>
    <lineage>
        <taxon>Bacteria</taxon>
        <taxon>Bacillati</taxon>
        <taxon>Bacillota</taxon>
        <taxon>Bacilli</taxon>
        <taxon>Lactobacillales</taxon>
        <taxon>Lactobacillaceae</taxon>
        <taxon>Levilactobacillus</taxon>
    </lineage>
</organism>
<sequence length="115" mass="13777">MVWILLSWLVCYPVLRRQFANLFIKNDEEMTSYKTRSLAMHQQDMQNSHRDRRWTTNGVTVNPWAFTTDATQSTDEIFNPLYVYCERLWATLLLILFGPIISLFMVARWVWRKVA</sequence>
<dbReference type="EMBL" id="JBHSSK010000029">
    <property type="protein sequence ID" value="MFC6208100.1"/>
    <property type="molecule type" value="Genomic_DNA"/>
</dbReference>
<evidence type="ECO:0000256" key="1">
    <source>
        <dbReference type="SAM" id="Phobius"/>
    </source>
</evidence>
<comment type="caution">
    <text evidence="2">The sequence shown here is derived from an EMBL/GenBank/DDBJ whole genome shotgun (WGS) entry which is preliminary data.</text>
</comment>
<dbReference type="Proteomes" id="UP001596254">
    <property type="component" value="Unassembled WGS sequence"/>
</dbReference>
<keyword evidence="1" id="KW-0812">Transmembrane</keyword>
<keyword evidence="1" id="KW-1133">Transmembrane helix</keyword>
<dbReference type="RefSeq" id="WP_382339222.1">
    <property type="nucleotide sequence ID" value="NZ_JBHSSK010000029.1"/>
</dbReference>
<accession>A0ABW1SUC6</accession>
<evidence type="ECO:0000313" key="3">
    <source>
        <dbReference type="Proteomes" id="UP001596254"/>
    </source>
</evidence>
<proteinExistence type="predicted"/>
<protein>
    <submittedName>
        <fullName evidence="2">Uncharacterized protein</fullName>
    </submittedName>
</protein>
<name>A0ABW1SUC6_9LACO</name>
<reference evidence="3" key="1">
    <citation type="journal article" date="2019" name="Int. J. Syst. Evol. Microbiol.">
        <title>The Global Catalogue of Microorganisms (GCM) 10K type strain sequencing project: providing services to taxonomists for standard genome sequencing and annotation.</title>
        <authorList>
            <consortium name="The Broad Institute Genomics Platform"/>
            <consortium name="The Broad Institute Genome Sequencing Center for Infectious Disease"/>
            <person name="Wu L."/>
            <person name="Ma J."/>
        </authorList>
    </citation>
    <scope>NUCLEOTIDE SEQUENCE [LARGE SCALE GENOMIC DNA]</scope>
    <source>
        <strain evidence="3">CCM 8905</strain>
    </source>
</reference>
<keyword evidence="1" id="KW-0472">Membrane</keyword>
<gene>
    <name evidence="2" type="ORF">ACFP1G_11565</name>
</gene>
<keyword evidence="3" id="KW-1185">Reference proteome</keyword>